<keyword evidence="2" id="KW-0472">Membrane</keyword>
<keyword evidence="2" id="KW-0812">Transmembrane</keyword>
<dbReference type="GeneID" id="18933133"/>
<dbReference type="AlphaFoldDB" id="F4RVU5"/>
<dbReference type="EMBL" id="GL883124">
    <property type="protein sequence ID" value="EGG03521.1"/>
    <property type="molecule type" value="Genomic_DNA"/>
</dbReference>
<dbReference type="InParanoid" id="F4RVU5"/>
<evidence type="ECO:0000256" key="2">
    <source>
        <dbReference type="SAM" id="Phobius"/>
    </source>
</evidence>
<reference evidence="4" key="1">
    <citation type="journal article" date="2011" name="Proc. Natl. Acad. Sci. U.S.A.">
        <title>Obligate biotrophy features unraveled by the genomic analysis of rust fungi.</title>
        <authorList>
            <person name="Duplessis S."/>
            <person name="Cuomo C.A."/>
            <person name="Lin Y.-C."/>
            <person name="Aerts A."/>
            <person name="Tisserant E."/>
            <person name="Veneault-Fourrey C."/>
            <person name="Joly D.L."/>
            <person name="Hacquard S."/>
            <person name="Amselem J."/>
            <person name="Cantarel B.L."/>
            <person name="Chiu R."/>
            <person name="Coutinho P.M."/>
            <person name="Feau N."/>
            <person name="Field M."/>
            <person name="Frey P."/>
            <person name="Gelhaye E."/>
            <person name="Goldberg J."/>
            <person name="Grabherr M.G."/>
            <person name="Kodira C.D."/>
            <person name="Kohler A."/>
            <person name="Kuees U."/>
            <person name="Lindquist E.A."/>
            <person name="Lucas S.M."/>
            <person name="Mago R."/>
            <person name="Mauceli E."/>
            <person name="Morin E."/>
            <person name="Murat C."/>
            <person name="Pangilinan J.L."/>
            <person name="Park R."/>
            <person name="Pearson M."/>
            <person name="Quesneville H."/>
            <person name="Rouhier N."/>
            <person name="Sakthikumar S."/>
            <person name="Salamov A.A."/>
            <person name="Schmutz J."/>
            <person name="Selles B."/>
            <person name="Shapiro H."/>
            <person name="Tanguay P."/>
            <person name="Tuskan G.A."/>
            <person name="Henrissat B."/>
            <person name="Van de Peer Y."/>
            <person name="Rouze P."/>
            <person name="Ellis J.G."/>
            <person name="Dodds P.N."/>
            <person name="Schein J.E."/>
            <person name="Zhong S."/>
            <person name="Hamelin R.C."/>
            <person name="Grigoriev I.V."/>
            <person name="Szabo L.J."/>
            <person name="Martin F."/>
        </authorList>
    </citation>
    <scope>NUCLEOTIDE SEQUENCE [LARGE SCALE GENOMIC DNA]</scope>
    <source>
        <strain evidence="4">98AG31 / pathotype 3-4-7</strain>
    </source>
</reference>
<feature type="compositionally biased region" description="Polar residues" evidence="1">
    <location>
        <begin position="47"/>
        <end position="58"/>
    </location>
</feature>
<feature type="transmembrane region" description="Helical" evidence="2">
    <location>
        <begin position="261"/>
        <end position="282"/>
    </location>
</feature>
<dbReference type="VEuPathDB" id="FungiDB:MELLADRAFT_78555"/>
<evidence type="ECO:0000313" key="3">
    <source>
        <dbReference type="EMBL" id="EGG03521.1"/>
    </source>
</evidence>
<name>F4RVU5_MELLP</name>
<feature type="compositionally biased region" description="Polar residues" evidence="1">
    <location>
        <begin position="318"/>
        <end position="337"/>
    </location>
</feature>
<keyword evidence="2" id="KW-1133">Transmembrane helix</keyword>
<evidence type="ECO:0000256" key="1">
    <source>
        <dbReference type="SAM" id="MobiDB-lite"/>
    </source>
</evidence>
<gene>
    <name evidence="3" type="ORF">MELLADRAFT_78555</name>
</gene>
<feature type="region of interest" description="Disordered" evidence="1">
    <location>
        <begin position="318"/>
        <end position="347"/>
    </location>
</feature>
<dbReference type="RefSeq" id="XP_007413315.1">
    <property type="nucleotide sequence ID" value="XM_007413253.1"/>
</dbReference>
<evidence type="ECO:0000313" key="4">
    <source>
        <dbReference type="Proteomes" id="UP000001072"/>
    </source>
</evidence>
<keyword evidence="4" id="KW-1185">Reference proteome</keyword>
<protein>
    <submittedName>
        <fullName evidence="3">Uncharacterized protein</fullName>
    </submittedName>
</protein>
<dbReference type="KEGG" id="mlr:MELLADRAFT_78555"/>
<accession>F4RVU5</accession>
<organism evidence="4">
    <name type="scientific">Melampsora larici-populina (strain 98AG31 / pathotype 3-4-7)</name>
    <name type="common">Poplar leaf rust fungus</name>
    <dbReference type="NCBI Taxonomy" id="747676"/>
    <lineage>
        <taxon>Eukaryota</taxon>
        <taxon>Fungi</taxon>
        <taxon>Dikarya</taxon>
        <taxon>Basidiomycota</taxon>
        <taxon>Pucciniomycotina</taxon>
        <taxon>Pucciniomycetes</taxon>
        <taxon>Pucciniales</taxon>
        <taxon>Melampsoraceae</taxon>
        <taxon>Melampsora</taxon>
    </lineage>
</organism>
<proteinExistence type="predicted"/>
<feature type="compositionally biased region" description="Low complexity" evidence="1">
    <location>
        <begin position="104"/>
        <end position="137"/>
    </location>
</feature>
<dbReference type="OrthoDB" id="10511688at2759"/>
<dbReference type="Proteomes" id="UP000001072">
    <property type="component" value="Unassembled WGS sequence"/>
</dbReference>
<dbReference type="HOGENOM" id="CLU_593231_0_0_1"/>
<feature type="region of interest" description="Disordered" evidence="1">
    <location>
        <begin position="234"/>
        <end position="254"/>
    </location>
</feature>
<feature type="region of interest" description="Disordered" evidence="1">
    <location>
        <begin position="1"/>
        <end position="184"/>
    </location>
</feature>
<sequence length="461" mass="49325">MLRSSRKPKSTSSTSPSPPSFQESLDYLDDIMYSDSDSDDYPASPVEDSSPTSTNPYGSASSHSDSKKHNSNSTMSDDPSSVMVFPSPSRETDASDDSSPPTPASSWTPSVSSSKNSSSKSSSHGTTGTTSASTNTSEESRHKSFDIPLASGVDKSVVDKKPTNNSAYQWSASSSPTGSEASTFTPAKIGNSTMAVNITSVPLNSVAFNSAPQSKKPTSPQSDIPSLNLVRLTNSTADSGSKGSENPSSQTVEQGLSRTTIVAIALPIFILLLVAMSAILYVHSRNKRSSRSHSDNASEWSFQVVEPEQFATQDIKSELQRSGTTSTYESSSFSQTHHQTKDKDVLHTDLPYLDPTAVERLQPDHSLDVHASRPTSTIHISAVKSPVPKSPGRTPDRTSGDGPFLQIAQKFMNARHSSQWIFRSHLPSRLSVKPPVTDALVPPPHPVALPGLRSYGQNPSK</sequence>
<feature type="compositionally biased region" description="Low complexity" evidence="1">
    <location>
        <begin position="171"/>
        <end position="183"/>
    </location>
</feature>